<evidence type="ECO:0000259" key="1">
    <source>
        <dbReference type="Pfam" id="PF09347"/>
    </source>
</evidence>
<evidence type="ECO:0000313" key="3">
    <source>
        <dbReference type="Proteomes" id="UP000016922"/>
    </source>
</evidence>
<reference evidence="2 3" key="1">
    <citation type="journal article" date="2013" name="BMC Genomics">
        <title>Genomics-driven discovery of the pneumocandin biosynthetic gene cluster in the fungus Glarea lozoyensis.</title>
        <authorList>
            <person name="Chen L."/>
            <person name="Yue Q."/>
            <person name="Zhang X."/>
            <person name="Xiang M."/>
            <person name="Wang C."/>
            <person name="Li S."/>
            <person name="Che Y."/>
            <person name="Ortiz-Lopez F.J."/>
            <person name="Bills G.F."/>
            <person name="Liu X."/>
            <person name="An Z."/>
        </authorList>
    </citation>
    <scope>NUCLEOTIDE SEQUENCE [LARGE SCALE GENOMIC DNA]</scope>
    <source>
        <strain evidence="3">ATCC 20868 / MF5171</strain>
    </source>
</reference>
<dbReference type="OMA" id="FMKASPV"/>
<dbReference type="HOGENOM" id="CLU_054069_0_0_1"/>
<protein>
    <recommendedName>
        <fullName evidence="1">DUF1989 domain-containing protein</fullName>
    </recommendedName>
</protein>
<name>S3CVG1_GLAL2</name>
<dbReference type="OrthoDB" id="504708at2759"/>
<evidence type="ECO:0000313" key="2">
    <source>
        <dbReference type="EMBL" id="EPE28944.1"/>
    </source>
</evidence>
<dbReference type="STRING" id="1116229.S3CVG1"/>
<proteinExistence type="predicted"/>
<keyword evidence="3" id="KW-1185">Reference proteome</keyword>
<gene>
    <name evidence="2" type="ORF">GLAREA_00102</name>
</gene>
<sequence length="300" mass="33144">MSSEAPNPTPAYDSQVVYGDKALYARLNTLITDHQSKKDTTNLRQVESFEIPIRSGKAWVVKKGQVLTLTTPHGPQVGDLNIFSLTNPRERLWASRTRQLHASHVSIGDRLWSNLPYLRPLCTIIGDSLANYGVDGNGGRVHDLLGTRCDPYVNKILADSSFDYHCHSNLTRAILPYGLHESDVHDVLNVFQVTGLNRDGKYFMSPCPAKPGDYFSVLAETDLLCALSTCPGGDLSVYGWGEESARRMLETCRPIGVEVLEIVEGKRDEVLEGWRESEVANRRGGGYEGLHGLGMPVFGV</sequence>
<dbReference type="EMBL" id="KE145367">
    <property type="protein sequence ID" value="EPE28944.1"/>
    <property type="molecule type" value="Genomic_DNA"/>
</dbReference>
<dbReference type="Pfam" id="PF09347">
    <property type="entry name" value="DUF1989"/>
    <property type="match status" value="1"/>
</dbReference>
<dbReference type="RefSeq" id="XP_008083053.1">
    <property type="nucleotide sequence ID" value="XM_008084862.1"/>
</dbReference>
<accession>S3CVG1</accession>
<dbReference type="PANTHER" id="PTHR31527">
    <property type="entry name" value="RE64534P"/>
    <property type="match status" value="1"/>
</dbReference>
<organism evidence="2 3">
    <name type="scientific">Glarea lozoyensis (strain ATCC 20868 / MF5171)</name>
    <dbReference type="NCBI Taxonomy" id="1116229"/>
    <lineage>
        <taxon>Eukaryota</taxon>
        <taxon>Fungi</taxon>
        <taxon>Dikarya</taxon>
        <taxon>Ascomycota</taxon>
        <taxon>Pezizomycotina</taxon>
        <taxon>Leotiomycetes</taxon>
        <taxon>Helotiales</taxon>
        <taxon>Helotiaceae</taxon>
        <taxon>Glarea</taxon>
    </lineage>
</organism>
<dbReference type="AlphaFoldDB" id="S3CVG1"/>
<dbReference type="KEGG" id="glz:GLAREA_00102"/>
<dbReference type="InterPro" id="IPR018959">
    <property type="entry name" value="DUF1989"/>
</dbReference>
<dbReference type="eggNOG" id="ENOG502QSJ0">
    <property type="taxonomic scope" value="Eukaryota"/>
</dbReference>
<dbReference type="PANTHER" id="PTHR31527:SF0">
    <property type="entry name" value="RE64534P"/>
    <property type="match status" value="1"/>
</dbReference>
<dbReference type="Proteomes" id="UP000016922">
    <property type="component" value="Unassembled WGS sequence"/>
</dbReference>
<feature type="domain" description="DUF1989" evidence="1">
    <location>
        <begin position="50"/>
        <end position="224"/>
    </location>
</feature>
<dbReference type="GeneID" id="19459162"/>